<feature type="compositionally biased region" description="Low complexity" evidence="1">
    <location>
        <begin position="74"/>
        <end position="99"/>
    </location>
</feature>
<accession>A0A6G9AJZ4</accession>
<dbReference type="KEGG" id="spib:G8759_09200"/>
<evidence type="ECO:0000259" key="3">
    <source>
        <dbReference type="Pfam" id="PF13568"/>
    </source>
</evidence>
<evidence type="ECO:0000256" key="2">
    <source>
        <dbReference type="SAM" id="SignalP"/>
    </source>
</evidence>
<name>A0A6G9AJZ4_9BACT</name>
<feature type="domain" description="Outer membrane protein beta-barrel" evidence="3">
    <location>
        <begin position="110"/>
        <end position="267"/>
    </location>
</feature>
<gene>
    <name evidence="4" type="ORF">G8759_09200</name>
</gene>
<feature type="chain" id="PRO_5026068308" evidence="2">
    <location>
        <begin position="21"/>
        <end position="291"/>
    </location>
</feature>
<proteinExistence type="predicted"/>
<feature type="signal peptide" evidence="2">
    <location>
        <begin position="1"/>
        <end position="20"/>
    </location>
</feature>
<evidence type="ECO:0000256" key="1">
    <source>
        <dbReference type="SAM" id="MobiDB-lite"/>
    </source>
</evidence>
<feature type="region of interest" description="Disordered" evidence="1">
    <location>
        <begin position="18"/>
        <end position="102"/>
    </location>
</feature>
<dbReference type="InterPro" id="IPR025665">
    <property type="entry name" value="Beta-barrel_OMP_2"/>
</dbReference>
<keyword evidence="2" id="KW-0732">Signal</keyword>
<dbReference type="EMBL" id="CP050063">
    <property type="protein sequence ID" value="QIP12791.1"/>
    <property type="molecule type" value="Genomic_DNA"/>
</dbReference>
<evidence type="ECO:0000313" key="5">
    <source>
        <dbReference type="Proteomes" id="UP000501802"/>
    </source>
</evidence>
<sequence length="291" mass="31089">MKTQLTLLASCLLGVGLASGQTTTNPSSTTTGTSTYSASPVTDTTSTSNSTYSTTPTTMSSDSASRANMNANGTYSTTPTTNSYNNSATTTTTTDTYTTPARDKKTKDYKNFVFGIYAGLNTTRFKGEDVNGDNLSGRLGYQAGFFVRGGGRLFGQLGGEYFASSSNYFRKGDGQSAQNIQDQINIQYVQIPVYIGYKLVESDRGISAVRLQVGLEYANRINSNSNSFNLSNSEIKSGTFNGLGQLGFDIGPLLIDLTYHYGFSNSIEAVSTTGFAGSQRRILSASVGFKF</sequence>
<organism evidence="4 5">
    <name type="scientific">Spirosoma aureum</name>
    <dbReference type="NCBI Taxonomy" id="2692134"/>
    <lineage>
        <taxon>Bacteria</taxon>
        <taxon>Pseudomonadati</taxon>
        <taxon>Bacteroidota</taxon>
        <taxon>Cytophagia</taxon>
        <taxon>Cytophagales</taxon>
        <taxon>Cytophagaceae</taxon>
        <taxon>Spirosoma</taxon>
    </lineage>
</organism>
<feature type="compositionally biased region" description="Low complexity" evidence="1">
    <location>
        <begin position="22"/>
        <end position="65"/>
    </location>
</feature>
<evidence type="ECO:0000313" key="4">
    <source>
        <dbReference type="EMBL" id="QIP12791.1"/>
    </source>
</evidence>
<protein>
    <submittedName>
        <fullName evidence="4">PorT family protein</fullName>
    </submittedName>
</protein>
<dbReference type="RefSeq" id="WP_167207239.1">
    <property type="nucleotide sequence ID" value="NZ_CP050063.1"/>
</dbReference>
<keyword evidence="5" id="KW-1185">Reference proteome</keyword>
<dbReference type="AlphaFoldDB" id="A0A6G9AJZ4"/>
<dbReference type="Proteomes" id="UP000501802">
    <property type="component" value="Chromosome"/>
</dbReference>
<dbReference type="Pfam" id="PF13568">
    <property type="entry name" value="OMP_b-brl_2"/>
    <property type="match status" value="1"/>
</dbReference>
<reference evidence="4 5" key="1">
    <citation type="submission" date="2020-03" db="EMBL/GenBank/DDBJ databases">
        <authorList>
            <person name="Kim M.K."/>
        </authorList>
    </citation>
    <scope>NUCLEOTIDE SEQUENCE [LARGE SCALE GENOMIC DNA]</scope>
    <source>
        <strain evidence="4 5">BT328</strain>
    </source>
</reference>